<feature type="binding site" evidence="10">
    <location>
        <position position="129"/>
    </location>
    <ligand>
        <name>L-histidine</name>
        <dbReference type="ChEBI" id="CHEBI:57595"/>
    </ligand>
</feature>
<dbReference type="Gene3D" id="3.30.930.10">
    <property type="entry name" value="Bira Bifunctional Protein, Domain 2"/>
    <property type="match status" value="1"/>
</dbReference>
<keyword evidence="7 9" id="KW-0368">Histidine biosynthesis</keyword>
<evidence type="ECO:0000256" key="3">
    <source>
        <dbReference type="ARBA" id="ARBA00005539"/>
    </source>
</evidence>
<evidence type="ECO:0000256" key="2">
    <source>
        <dbReference type="ARBA" id="ARBA00004667"/>
    </source>
</evidence>
<evidence type="ECO:0000256" key="9">
    <source>
        <dbReference type="HAMAP-Rule" id="MF_00125"/>
    </source>
</evidence>
<evidence type="ECO:0000256" key="4">
    <source>
        <dbReference type="ARBA" id="ARBA00020397"/>
    </source>
</evidence>
<feature type="binding site" evidence="10">
    <location>
        <position position="125"/>
    </location>
    <ligand>
        <name>L-histidine</name>
        <dbReference type="ChEBI" id="CHEBI:57595"/>
    </ligand>
</feature>
<evidence type="ECO:0000256" key="6">
    <source>
        <dbReference type="ARBA" id="ARBA00022605"/>
    </source>
</evidence>
<evidence type="ECO:0000256" key="1">
    <source>
        <dbReference type="ARBA" id="ARBA00004496"/>
    </source>
</evidence>
<dbReference type="RefSeq" id="WP_308727619.1">
    <property type="nucleotide sequence ID" value="NZ_JAJEQF010000002.1"/>
</dbReference>
<dbReference type="PANTHER" id="PTHR43707:SF6">
    <property type="entry name" value="ATP PHOSPHORIBOSYLTRANSFERASE REGULATORY SUBUNIT"/>
    <property type="match status" value="1"/>
</dbReference>
<dbReference type="AlphaFoldDB" id="A0AAE3ARL2"/>
<feature type="binding site" evidence="10">
    <location>
        <begin position="274"/>
        <end position="275"/>
    </location>
    <ligand>
        <name>L-histidine</name>
        <dbReference type="ChEBI" id="CHEBI:57595"/>
    </ligand>
</feature>
<keyword evidence="12" id="KW-0808">Transferase</keyword>
<comment type="pathway">
    <text evidence="2 9">Amino-acid biosynthesis; L-histidine biosynthesis; L-histidine from 5-phospho-alpha-D-ribose 1-diphosphate: step 1/9.</text>
</comment>
<evidence type="ECO:0000256" key="7">
    <source>
        <dbReference type="ARBA" id="ARBA00023102"/>
    </source>
</evidence>
<dbReference type="HAMAP" id="MF_00125">
    <property type="entry name" value="HisZ"/>
    <property type="match status" value="1"/>
</dbReference>
<dbReference type="PANTHER" id="PTHR43707">
    <property type="entry name" value="HISTIDYL-TRNA SYNTHETASE"/>
    <property type="match status" value="1"/>
</dbReference>
<sequence>MNKSLLHTPEGVRDVYGEEYARKLFVEKKLHDTIHLYGYQDIQTPTFEFFDVYSKEIGTTPSSQLYKFFDKEGNTLALRPDFTPSCARCAAKYFMDETAPLRFTYSGSTFTNTSNLQGKLKEVTQMGAELMLEPSVEADAEMISLVVEALKNCGLTDLQITVGEVEYFKGICAQAGLNEEVELKLRDFISAKNYFGAQELLEEQRVRKDYAQVLLGLADLVKGTQDLESAKMQVDNERSLQAIERLEALYEVLKKYGTEKYVSFDLGLLNQYNYYTGVIFKGYTYGVGDAIVTGGRYDKLLSYFGKNAPAIGFVVVVDDVLEALSRQNKKPHTGLDGCLLFYTPDSYDAALKKANQLRLSGVSAELLPVSCKQDCRRADLRGRLRREAMLIHADGSCEQLKS</sequence>
<organism evidence="12 13">
    <name type="scientific">Gallintestinimicrobium propionicum</name>
    <dbReference type="NCBI Taxonomy" id="2981770"/>
    <lineage>
        <taxon>Bacteria</taxon>
        <taxon>Bacillati</taxon>
        <taxon>Bacillota</taxon>
        <taxon>Clostridia</taxon>
        <taxon>Lachnospirales</taxon>
        <taxon>Lachnospiraceae</taxon>
        <taxon>Gallintestinimicrobium</taxon>
    </lineage>
</organism>
<proteinExistence type="inferred from homology"/>
<accession>A0AAE3ARL2</accession>
<evidence type="ECO:0000256" key="5">
    <source>
        <dbReference type="ARBA" id="ARBA00022490"/>
    </source>
</evidence>
<dbReference type="InterPro" id="IPR045864">
    <property type="entry name" value="aa-tRNA-synth_II/BPL/LPL"/>
</dbReference>
<dbReference type="GO" id="GO:0016757">
    <property type="term" value="F:glycosyltransferase activity"/>
    <property type="evidence" value="ECO:0007669"/>
    <property type="project" value="UniProtKB-KW"/>
</dbReference>
<dbReference type="GO" id="GO:0006427">
    <property type="term" value="P:histidyl-tRNA aminoacylation"/>
    <property type="evidence" value="ECO:0007669"/>
    <property type="project" value="TreeGrafter"/>
</dbReference>
<keyword evidence="6 9" id="KW-0028">Amino-acid biosynthesis</keyword>
<dbReference type="InterPro" id="IPR006195">
    <property type="entry name" value="aa-tRNA-synth_II"/>
</dbReference>
<keyword evidence="12" id="KW-0328">Glycosyltransferase</keyword>
<keyword evidence="5 9" id="KW-0963">Cytoplasm</keyword>
<evidence type="ECO:0000256" key="8">
    <source>
        <dbReference type="ARBA" id="ARBA00025246"/>
    </source>
</evidence>
<evidence type="ECO:0000313" key="13">
    <source>
        <dbReference type="Proteomes" id="UP001199355"/>
    </source>
</evidence>
<dbReference type="Pfam" id="PF13393">
    <property type="entry name" value="tRNA-synt_His"/>
    <property type="match status" value="1"/>
</dbReference>
<comment type="function">
    <text evidence="8 9">Required for the first step of histidine biosynthesis. May allow the feedback regulation of ATP phosphoribosyltransferase activity by histidine.</text>
</comment>
<name>A0AAE3ARL2_9FIRM</name>
<comment type="similarity">
    <text evidence="3 9">Belongs to the class-II aminoacyl-tRNA synthetase family. HisZ subfamily.</text>
</comment>
<comment type="miscellaneous">
    <text evidence="9">This function is generally fulfilled by the C-terminal part of HisG, which is missing in some bacteria such as this one.</text>
</comment>
<evidence type="ECO:0000313" key="12">
    <source>
        <dbReference type="EMBL" id="MCC2166521.1"/>
    </source>
</evidence>
<dbReference type="GO" id="GO:0005737">
    <property type="term" value="C:cytoplasm"/>
    <property type="evidence" value="ECO:0007669"/>
    <property type="project" value="UniProtKB-SubCell"/>
</dbReference>
<evidence type="ECO:0000259" key="11">
    <source>
        <dbReference type="PROSITE" id="PS50862"/>
    </source>
</evidence>
<comment type="caution">
    <text evidence="12">The sequence shown here is derived from an EMBL/GenBank/DDBJ whole genome shotgun (WGS) entry which is preliminary data.</text>
</comment>
<evidence type="ECO:0000256" key="10">
    <source>
        <dbReference type="PIRSR" id="PIRSR001549-1"/>
    </source>
</evidence>
<dbReference type="GO" id="GO:0000105">
    <property type="term" value="P:L-histidine biosynthetic process"/>
    <property type="evidence" value="ECO:0007669"/>
    <property type="project" value="UniProtKB-UniRule"/>
</dbReference>
<comment type="subcellular location">
    <subcellularLocation>
        <location evidence="1 9">Cytoplasm</location>
    </subcellularLocation>
</comment>
<dbReference type="GO" id="GO:0140096">
    <property type="term" value="F:catalytic activity, acting on a protein"/>
    <property type="evidence" value="ECO:0007669"/>
    <property type="project" value="UniProtKB-ARBA"/>
</dbReference>
<dbReference type="SUPFAM" id="SSF55681">
    <property type="entry name" value="Class II aaRS and biotin synthetases"/>
    <property type="match status" value="1"/>
</dbReference>
<dbReference type="NCBIfam" id="TIGR00443">
    <property type="entry name" value="hisZ_biosyn_reg"/>
    <property type="match status" value="1"/>
</dbReference>
<dbReference type="InterPro" id="IPR004516">
    <property type="entry name" value="HisRS/HisZ"/>
</dbReference>
<feature type="binding site" evidence="10">
    <location>
        <begin position="81"/>
        <end position="83"/>
    </location>
    <ligand>
        <name>L-histidine</name>
        <dbReference type="ChEBI" id="CHEBI:57595"/>
    </ligand>
</feature>
<gene>
    <name evidence="9 12" type="primary">hisZ</name>
    <name evidence="12" type="ORF">LKD45_02195</name>
</gene>
<dbReference type="PIRSF" id="PIRSF001549">
    <property type="entry name" value="His-tRNA_synth"/>
    <property type="match status" value="1"/>
</dbReference>
<dbReference type="PROSITE" id="PS50862">
    <property type="entry name" value="AA_TRNA_LIGASE_II"/>
    <property type="match status" value="1"/>
</dbReference>
<dbReference type="InterPro" id="IPR041715">
    <property type="entry name" value="HisRS-like_core"/>
</dbReference>
<keyword evidence="13" id="KW-1185">Reference proteome</keyword>
<dbReference type="CDD" id="cd00773">
    <property type="entry name" value="HisRS-like_core"/>
    <property type="match status" value="1"/>
</dbReference>
<comment type="subunit">
    <text evidence="9">Heteromultimer composed of HisG and HisZ subunits.</text>
</comment>
<dbReference type="Proteomes" id="UP001199355">
    <property type="component" value="Unassembled WGS sequence"/>
</dbReference>
<dbReference type="GO" id="GO:0004821">
    <property type="term" value="F:histidine-tRNA ligase activity"/>
    <property type="evidence" value="ECO:0007669"/>
    <property type="project" value="TreeGrafter"/>
</dbReference>
<reference evidence="12 13" key="1">
    <citation type="submission" date="2021-10" db="EMBL/GenBank/DDBJ databases">
        <title>Anaerobic single-cell dispensing facilitates the cultivation of human gut bacteria.</title>
        <authorList>
            <person name="Afrizal A."/>
        </authorList>
    </citation>
    <scope>NUCLEOTIDE SEQUENCE [LARGE SCALE GENOMIC DNA]</scope>
    <source>
        <strain evidence="12 13">CLA-AA-H244</strain>
    </source>
</reference>
<feature type="domain" description="Aminoacyl-transfer RNA synthetases class-II family profile" evidence="11">
    <location>
        <begin position="18"/>
        <end position="266"/>
    </location>
</feature>
<protein>
    <recommendedName>
        <fullName evidence="4 9">ATP phosphoribosyltransferase regulatory subunit</fullName>
    </recommendedName>
</protein>
<dbReference type="EMBL" id="JAJEQF010000002">
    <property type="protein sequence ID" value="MCC2166521.1"/>
    <property type="molecule type" value="Genomic_DNA"/>
</dbReference>
<dbReference type="InterPro" id="IPR004517">
    <property type="entry name" value="HisZ"/>
</dbReference>